<dbReference type="RefSeq" id="WP_086086629.1">
    <property type="nucleotide sequence ID" value="NZ_CP021112.1"/>
</dbReference>
<dbReference type="Proteomes" id="UP000194137">
    <property type="component" value="Chromosome"/>
</dbReference>
<accession>A0A1W6ZLM6</accession>
<name>A0A1W6ZLM6_9HYPH</name>
<organism evidence="1 2">
    <name type="scientific">Pseudorhodoplanes sinuspersici</name>
    <dbReference type="NCBI Taxonomy" id="1235591"/>
    <lineage>
        <taxon>Bacteria</taxon>
        <taxon>Pseudomonadati</taxon>
        <taxon>Pseudomonadota</taxon>
        <taxon>Alphaproteobacteria</taxon>
        <taxon>Hyphomicrobiales</taxon>
        <taxon>Pseudorhodoplanes</taxon>
    </lineage>
</organism>
<gene>
    <name evidence="1" type="ORF">CAK95_03495</name>
</gene>
<evidence type="ECO:0000313" key="2">
    <source>
        <dbReference type="Proteomes" id="UP000194137"/>
    </source>
</evidence>
<dbReference type="STRING" id="1235591.CAK95_03495"/>
<dbReference type="EMBL" id="CP021112">
    <property type="protein sequence ID" value="ARP98259.1"/>
    <property type="molecule type" value="Genomic_DNA"/>
</dbReference>
<proteinExistence type="predicted"/>
<keyword evidence="2" id="KW-1185">Reference proteome</keyword>
<reference evidence="1 2" key="1">
    <citation type="submission" date="2017-05" db="EMBL/GenBank/DDBJ databases">
        <title>Full genome sequence of Pseudorhodoplanes sinuspersici.</title>
        <authorList>
            <person name="Dastgheib S.M.M."/>
            <person name="Shavandi M."/>
            <person name="Tirandaz H."/>
        </authorList>
    </citation>
    <scope>NUCLEOTIDE SEQUENCE [LARGE SCALE GENOMIC DNA]</scope>
    <source>
        <strain evidence="1 2">RIPI110</strain>
    </source>
</reference>
<dbReference type="KEGG" id="psin:CAK95_03495"/>
<evidence type="ECO:0000313" key="1">
    <source>
        <dbReference type="EMBL" id="ARP98259.1"/>
    </source>
</evidence>
<protein>
    <submittedName>
        <fullName evidence="1">Uncharacterized protein</fullName>
    </submittedName>
</protein>
<sequence>MVTAYGPQVVPFIDETQFKAGAECVAFGETMKDRTADFVRGMFDIRWDAIALPFDPYDQDEKQRDDTRAENELPDFRSVFGGLGSEISPCI</sequence>
<dbReference type="AlphaFoldDB" id="A0A1W6ZLM6"/>